<name>I4CEK8_DESTA</name>
<dbReference type="InterPro" id="IPR036527">
    <property type="entry name" value="SCP2_sterol-bd_dom_sf"/>
</dbReference>
<evidence type="ECO:0000256" key="1">
    <source>
        <dbReference type="ARBA" id="ARBA00022723"/>
    </source>
</evidence>
<evidence type="ECO:0000259" key="5">
    <source>
        <dbReference type="PROSITE" id="PS51379"/>
    </source>
</evidence>
<keyword evidence="1" id="KW-0479">Metal-binding</keyword>
<sequence>MYSQDHPTIKWYEGKSAQEEPSPEKLESTVLQKICLDLGADDMGFIEIDRPALSSQKADLLELMPEVKTIVSLAFRLNRQNLRTTVHSVANLEFRHIWTKANSTAHRITAKLEGMGIRALNVPAGFPFETERWPGKMWFTSDKLLAIEAGLGQMGWNRLVLHPRFGAFTVLGTLLLDAELTSYSAPLDYNPCIECKLCVAVCPTGAVGSDGYFAFPSCYTHNYRERLGGFINWVETVAQAQSAIDYRKKVTDSETISMWQNLSIGAQTKCDRCVAVCPAGKEVIGEFLQDRPGYTKGTVKKFREKPETIYVLRGSDAEAHVKEHFPNKTMKYVGNGTRPSSVQAFLFVLPRVFERNRSEGLNATFHFTFTGSESVQATVVIRDKTIEVRPSHVGEADFKLNADSKTWLEFLRGEKNLMWALLTRKIKVKGPIGLMKAFATCFPS</sequence>
<dbReference type="GO" id="GO:0046872">
    <property type="term" value="F:metal ion binding"/>
    <property type="evidence" value="ECO:0007669"/>
    <property type="project" value="UniProtKB-KW"/>
</dbReference>
<dbReference type="KEGG" id="dti:Desti_5412"/>
<dbReference type="PANTHER" id="PTHR42827">
    <property type="entry name" value="IRON-SULFUR CLUSTER-BINDING PROTEIN-RELATED"/>
    <property type="match status" value="1"/>
</dbReference>
<keyword evidence="7" id="KW-1185">Reference proteome</keyword>
<feature type="region of interest" description="Disordered" evidence="4">
    <location>
        <begin position="1"/>
        <end position="25"/>
    </location>
</feature>
<feature type="domain" description="4Fe-4S ferredoxin-type" evidence="5">
    <location>
        <begin position="183"/>
        <end position="212"/>
    </location>
</feature>
<dbReference type="Proteomes" id="UP000006055">
    <property type="component" value="Chromosome"/>
</dbReference>
<evidence type="ECO:0000256" key="3">
    <source>
        <dbReference type="ARBA" id="ARBA00023014"/>
    </source>
</evidence>
<protein>
    <submittedName>
        <fullName evidence="6">Putative Fe-S protein</fullName>
    </submittedName>
</protein>
<dbReference type="InterPro" id="IPR009051">
    <property type="entry name" value="Helical_ferredxn"/>
</dbReference>
<dbReference type="PROSITE" id="PS51379">
    <property type="entry name" value="4FE4S_FER_2"/>
    <property type="match status" value="1"/>
</dbReference>
<evidence type="ECO:0000313" key="7">
    <source>
        <dbReference type="Proteomes" id="UP000006055"/>
    </source>
</evidence>
<dbReference type="Pfam" id="PF02036">
    <property type="entry name" value="SCP2"/>
    <property type="match status" value="1"/>
</dbReference>
<dbReference type="STRING" id="706587.Desti_5412"/>
<dbReference type="Gene3D" id="1.10.1060.10">
    <property type="entry name" value="Alpha-helical ferredoxin"/>
    <property type="match status" value="1"/>
</dbReference>
<evidence type="ECO:0000313" key="6">
    <source>
        <dbReference type="EMBL" id="AFM27999.1"/>
    </source>
</evidence>
<accession>I4CEK8</accession>
<proteinExistence type="predicted"/>
<dbReference type="eggNOG" id="COG1600">
    <property type="taxonomic scope" value="Bacteria"/>
</dbReference>
<dbReference type="PANTHER" id="PTHR42827:SF1">
    <property type="entry name" value="IRON-SULFUR CLUSTER-BINDING PROTEIN"/>
    <property type="match status" value="1"/>
</dbReference>
<keyword evidence="2" id="KW-0408">Iron</keyword>
<gene>
    <name evidence="6" type="ordered locus">Desti_5412</name>
</gene>
<dbReference type="SUPFAM" id="SSF46548">
    <property type="entry name" value="alpha-helical ferredoxin"/>
    <property type="match status" value="1"/>
</dbReference>
<dbReference type="InterPro" id="IPR003033">
    <property type="entry name" value="SCP2_sterol-bd_dom"/>
</dbReference>
<dbReference type="HOGENOM" id="CLU_018093_1_0_7"/>
<evidence type="ECO:0000256" key="2">
    <source>
        <dbReference type="ARBA" id="ARBA00023004"/>
    </source>
</evidence>
<evidence type="ECO:0000256" key="4">
    <source>
        <dbReference type="SAM" id="MobiDB-lite"/>
    </source>
</evidence>
<keyword evidence="3" id="KW-0411">Iron-sulfur</keyword>
<dbReference type="RefSeq" id="WP_014813098.1">
    <property type="nucleotide sequence ID" value="NC_018025.1"/>
</dbReference>
<organism evidence="6 7">
    <name type="scientific">Desulfomonile tiedjei (strain ATCC 49306 / DSM 6799 / DCB-1)</name>
    <dbReference type="NCBI Taxonomy" id="706587"/>
    <lineage>
        <taxon>Bacteria</taxon>
        <taxon>Pseudomonadati</taxon>
        <taxon>Thermodesulfobacteriota</taxon>
        <taxon>Desulfomonilia</taxon>
        <taxon>Desulfomonilales</taxon>
        <taxon>Desulfomonilaceae</taxon>
        <taxon>Desulfomonile</taxon>
    </lineage>
</organism>
<dbReference type="EMBL" id="CP003360">
    <property type="protein sequence ID" value="AFM27999.1"/>
    <property type="molecule type" value="Genomic_DNA"/>
</dbReference>
<dbReference type="PROSITE" id="PS00198">
    <property type="entry name" value="4FE4S_FER_1"/>
    <property type="match status" value="1"/>
</dbReference>
<dbReference type="Gene3D" id="3.30.1050.10">
    <property type="entry name" value="SCP2 sterol-binding domain"/>
    <property type="match status" value="1"/>
</dbReference>
<dbReference type="eggNOG" id="COG3255">
    <property type="taxonomic scope" value="Bacteria"/>
</dbReference>
<dbReference type="AlphaFoldDB" id="I4CEK8"/>
<dbReference type="Pfam" id="PF00037">
    <property type="entry name" value="Fer4"/>
    <property type="match status" value="1"/>
</dbReference>
<dbReference type="InterPro" id="IPR017900">
    <property type="entry name" value="4Fe4S_Fe_S_CS"/>
</dbReference>
<dbReference type="PATRIC" id="fig|706587.4.peg.6091"/>
<dbReference type="GO" id="GO:0051536">
    <property type="term" value="F:iron-sulfur cluster binding"/>
    <property type="evidence" value="ECO:0007669"/>
    <property type="project" value="UniProtKB-KW"/>
</dbReference>
<dbReference type="InterPro" id="IPR017896">
    <property type="entry name" value="4Fe4S_Fe-S-bd"/>
</dbReference>
<dbReference type="OrthoDB" id="9796486at2"/>
<dbReference type="SUPFAM" id="SSF55718">
    <property type="entry name" value="SCP-like"/>
    <property type="match status" value="1"/>
</dbReference>
<reference evidence="7" key="1">
    <citation type="submission" date="2012-06" db="EMBL/GenBank/DDBJ databases">
        <title>Complete sequence of chromosome of Desulfomonile tiedjei DSM 6799.</title>
        <authorList>
            <person name="Lucas S."/>
            <person name="Copeland A."/>
            <person name="Lapidus A."/>
            <person name="Glavina del Rio T."/>
            <person name="Dalin E."/>
            <person name="Tice H."/>
            <person name="Bruce D."/>
            <person name="Goodwin L."/>
            <person name="Pitluck S."/>
            <person name="Peters L."/>
            <person name="Ovchinnikova G."/>
            <person name="Zeytun A."/>
            <person name="Lu M."/>
            <person name="Kyrpides N."/>
            <person name="Mavromatis K."/>
            <person name="Ivanova N."/>
            <person name="Brettin T."/>
            <person name="Detter J.C."/>
            <person name="Han C."/>
            <person name="Larimer F."/>
            <person name="Land M."/>
            <person name="Hauser L."/>
            <person name="Markowitz V."/>
            <person name="Cheng J.-F."/>
            <person name="Hugenholtz P."/>
            <person name="Woyke T."/>
            <person name="Wu D."/>
            <person name="Spring S."/>
            <person name="Schroeder M."/>
            <person name="Brambilla E."/>
            <person name="Klenk H.-P."/>
            <person name="Eisen J.A."/>
        </authorList>
    </citation>
    <scope>NUCLEOTIDE SEQUENCE [LARGE SCALE GENOMIC DNA]</scope>
    <source>
        <strain evidence="7">ATCC 49306 / DSM 6799 / DCB-1</strain>
    </source>
</reference>
<feature type="compositionally biased region" description="Basic and acidic residues" evidence="4">
    <location>
        <begin position="12"/>
        <end position="25"/>
    </location>
</feature>